<evidence type="ECO:0000313" key="4">
    <source>
        <dbReference type="EMBL" id="WIW70413.1"/>
    </source>
</evidence>
<dbReference type="PANTHER" id="PTHR47505">
    <property type="entry name" value="DNA UTILIZATION PROTEIN YHGH"/>
    <property type="match status" value="1"/>
</dbReference>
<protein>
    <submittedName>
        <fullName evidence="4">Phosphoribosyltransferase family protein</fullName>
    </submittedName>
</protein>
<dbReference type="SUPFAM" id="SSF53271">
    <property type="entry name" value="PRTase-like"/>
    <property type="match status" value="1"/>
</dbReference>
<feature type="domain" description="Phosphoribosyltransferase" evidence="2">
    <location>
        <begin position="172"/>
        <end position="214"/>
    </location>
</feature>
<evidence type="ECO:0000256" key="1">
    <source>
        <dbReference type="ARBA" id="ARBA00008007"/>
    </source>
</evidence>
<dbReference type="Proteomes" id="UP001243623">
    <property type="component" value="Chromosome"/>
</dbReference>
<dbReference type="EMBL" id="CP120678">
    <property type="protein sequence ID" value="WIW70413.1"/>
    <property type="molecule type" value="Genomic_DNA"/>
</dbReference>
<dbReference type="InterPro" id="IPR000836">
    <property type="entry name" value="PRTase_dom"/>
</dbReference>
<dbReference type="InterPro" id="IPR044005">
    <property type="entry name" value="DZR_2"/>
</dbReference>
<dbReference type="AlphaFoldDB" id="A0A9Y2ES28"/>
<reference evidence="4" key="1">
    <citation type="submission" date="2023-03" db="EMBL/GenBank/DDBJ databases">
        <title>Selenobaculum gbiensis gen. nov. sp. nov., a new bacterium isolated from the gut microbiota of IBD patient.</title>
        <authorList>
            <person name="Yeo S."/>
            <person name="Park H."/>
            <person name="Huh C.S."/>
        </authorList>
    </citation>
    <scope>NUCLEOTIDE SEQUENCE</scope>
    <source>
        <strain evidence="4">ICN-92133</strain>
    </source>
</reference>
<evidence type="ECO:0000259" key="3">
    <source>
        <dbReference type="Pfam" id="PF18912"/>
    </source>
</evidence>
<evidence type="ECO:0000259" key="2">
    <source>
        <dbReference type="Pfam" id="PF00156"/>
    </source>
</evidence>
<accession>A0A9Y2ES28</accession>
<dbReference type="RefSeq" id="WP_147670191.1">
    <property type="nucleotide sequence ID" value="NZ_CP120678.1"/>
</dbReference>
<sequence length="220" mass="25800">MIKLIYHTFLNMLFPPKCPVCRCYVGQQGEWCMRCLEQVLSIRTINVGQHHLKYLDECQVLCQYRSGMKKIIQHIKFYQALKYVPHIHWLLNREGDLVSFKCIDIVSAVPLHESRLKSRGYNQSEKFFYPWIKEKGWLWQNLLMRKKDTVPQYELSSKERQKNIKNAFVMRPNYNIQDCTILLVDDIFTTGVTMDECAKVLKSAGAKKVIGLALATDAEY</sequence>
<dbReference type="InterPro" id="IPR051910">
    <property type="entry name" value="ComF/GntX_DNA_util-trans"/>
</dbReference>
<keyword evidence="4" id="KW-0328">Glycosyltransferase</keyword>
<organism evidence="4 5">
    <name type="scientific">Selenobaculum gibii</name>
    <dbReference type="NCBI Taxonomy" id="3054208"/>
    <lineage>
        <taxon>Bacteria</taxon>
        <taxon>Bacillati</taxon>
        <taxon>Bacillota</taxon>
        <taxon>Negativicutes</taxon>
        <taxon>Selenomonadales</taxon>
        <taxon>Selenomonadaceae</taxon>
        <taxon>Selenobaculum</taxon>
    </lineage>
</organism>
<dbReference type="PANTHER" id="PTHR47505:SF1">
    <property type="entry name" value="DNA UTILIZATION PROTEIN YHGH"/>
    <property type="match status" value="1"/>
</dbReference>
<name>A0A9Y2ES28_9FIRM</name>
<gene>
    <name evidence="4" type="ORF">P3F81_11030</name>
</gene>
<dbReference type="InterPro" id="IPR029057">
    <property type="entry name" value="PRTase-like"/>
</dbReference>
<evidence type="ECO:0000313" key="5">
    <source>
        <dbReference type="Proteomes" id="UP001243623"/>
    </source>
</evidence>
<proteinExistence type="inferred from homology"/>
<dbReference type="GO" id="GO:0016757">
    <property type="term" value="F:glycosyltransferase activity"/>
    <property type="evidence" value="ECO:0007669"/>
    <property type="project" value="UniProtKB-KW"/>
</dbReference>
<comment type="similarity">
    <text evidence="1">Belongs to the ComF/GntX family.</text>
</comment>
<dbReference type="Gene3D" id="3.40.50.2020">
    <property type="match status" value="1"/>
</dbReference>
<feature type="domain" description="Double zinc ribbon" evidence="3">
    <location>
        <begin position="9"/>
        <end position="39"/>
    </location>
</feature>
<keyword evidence="4" id="KW-0808">Transferase</keyword>
<dbReference type="Pfam" id="PF18912">
    <property type="entry name" value="DZR_2"/>
    <property type="match status" value="1"/>
</dbReference>
<dbReference type="CDD" id="cd06223">
    <property type="entry name" value="PRTases_typeI"/>
    <property type="match status" value="1"/>
</dbReference>
<keyword evidence="5" id="KW-1185">Reference proteome</keyword>
<dbReference type="KEGG" id="sgbi:P3F81_11030"/>
<dbReference type="Pfam" id="PF00156">
    <property type="entry name" value="Pribosyltran"/>
    <property type="match status" value="1"/>
</dbReference>